<dbReference type="PANTHER" id="PTHR13932:SF5">
    <property type="entry name" value="RADICAL S-ADENOSYL METHIONINE DOMAIN-CONTAINING PROTEIN 1, MITOCHONDRIAL"/>
    <property type="match status" value="1"/>
</dbReference>
<dbReference type="SUPFAM" id="SSF102114">
    <property type="entry name" value="Radical SAM enzymes"/>
    <property type="match status" value="1"/>
</dbReference>
<evidence type="ECO:0000259" key="1">
    <source>
        <dbReference type="Pfam" id="PF06969"/>
    </source>
</evidence>
<dbReference type="InterPro" id="IPR010723">
    <property type="entry name" value="HemN_C"/>
</dbReference>
<dbReference type="EMBL" id="UINC01052655">
    <property type="protein sequence ID" value="SVB68230.1"/>
    <property type="molecule type" value="Genomic_DNA"/>
</dbReference>
<dbReference type="InterPro" id="IPR034505">
    <property type="entry name" value="Coproporphyrinogen-III_oxidase"/>
</dbReference>
<feature type="domain" description="HemN C-terminal" evidence="1">
    <location>
        <begin position="141"/>
        <end position="202"/>
    </location>
</feature>
<protein>
    <recommendedName>
        <fullName evidence="1">HemN C-terminal domain-containing protein</fullName>
    </recommendedName>
</protein>
<dbReference type="AlphaFoldDB" id="A0A382FZ25"/>
<gene>
    <name evidence="2" type="ORF">METZ01_LOCUS221084</name>
</gene>
<proteinExistence type="predicted"/>
<dbReference type="GO" id="GO:0051539">
    <property type="term" value="F:4 iron, 4 sulfur cluster binding"/>
    <property type="evidence" value="ECO:0007669"/>
    <property type="project" value="TreeGrafter"/>
</dbReference>
<dbReference type="InterPro" id="IPR058240">
    <property type="entry name" value="rSAM_sf"/>
</dbReference>
<dbReference type="GO" id="GO:0006779">
    <property type="term" value="P:porphyrin-containing compound biosynthetic process"/>
    <property type="evidence" value="ECO:0007669"/>
    <property type="project" value="TreeGrafter"/>
</dbReference>
<feature type="non-terminal residue" evidence="2">
    <location>
        <position position="1"/>
    </location>
</feature>
<dbReference type="Pfam" id="PF06969">
    <property type="entry name" value="HemN_C"/>
    <property type="match status" value="1"/>
</dbReference>
<dbReference type="GO" id="GO:0005737">
    <property type="term" value="C:cytoplasm"/>
    <property type="evidence" value="ECO:0007669"/>
    <property type="project" value="TreeGrafter"/>
</dbReference>
<evidence type="ECO:0000313" key="2">
    <source>
        <dbReference type="EMBL" id="SVB68230.1"/>
    </source>
</evidence>
<accession>A0A382FZ25</accession>
<sequence length="211" mass="24035">PEHLSLYCLTLEEGTLMNHQVKTGLLPEPDPDLAADMYNLAEKLLEENDYLHYEISNWSKLDHESLHNLTYWHNKPYLGIGPGAHSYLGTYRFHNIASPRDYITKTINRTTDSQESIGISYDSISNIPTVASIENIPQQLEMSETMMLGLRLSQGVNLQAFSERFGVTLQAVYGDQIEELISWGLLKEQDKSLTLTPRGKLLGNEVFLRFF</sequence>
<dbReference type="PANTHER" id="PTHR13932">
    <property type="entry name" value="COPROPORPHYRINIGEN III OXIDASE"/>
    <property type="match status" value="1"/>
</dbReference>
<name>A0A382FZ25_9ZZZZ</name>
<organism evidence="2">
    <name type="scientific">marine metagenome</name>
    <dbReference type="NCBI Taxonomy" id="408172"/>
    <lineage>
        <taxon>unclassified sequences</taxon>
        <taxon>metagenomes</taxon>
        <taxon>ecological metagenomes</taxon>
    </lineage>
</organism>
<reference evidence="2" key="1">
    <citation type="submission" date="2018-05" db="EMBL/GenBank/DDBJ databases">
        <authorList>
            <person name="Lanie J.A."/>
            <person name="Ng W.-L."/>
            <person name="Kazmierczak K.M."/>
            <person name="Andrzejewski T.M."/>
            <person name="Davidsen T.M."/>
            <person name="Wayne K.J."/>
            <person name="Tettelin H."/>
            <person name="Glass J.I."/>
            <person name="Rusch D."/>
            <person name="Podicherti R."/>
            <person name="Tsui H.-C.T."/>
            <person name="Winkler M.E."/>
        </authorList>
    </citation>
    <scope>NUCLEOTIDE SEQUENCE</scope>
</reference>